<name>A0A378R8S0_9GAMM</name>
<organism evidence="3 4">
    <name type="scientific">Moraxella caviae</name>
    <dbReference type="NCBI Taxonomy" id="34060"/>
    <lineage>
        <taxon>Bacteria</taxon>
        <taxon>Pseudomonadati</taxon>
        <taxon>Pseudomonadota</taxon>
        <taxon>Gammaproteobacteria</taxon>
        <taxon>Moraxellales</taxon>
        <taxon>Moraxellaceae</taxon>
        <taxon>Moraxella</taxon>
    </lineage>
</organism>
<keyword evidence="1" id="KW-1133">Transmembrane helix</keyword>
<gene>
    <name evidence="2" type="ORF">NCTC10293_01597</name>
    <name evidence="3" type="ORF">NCTC10293_02070</name>
</gene>
<dbReference type="EMBL" id="UGQE01000004">
    <property type="protein sequence ID" value="STZ14476.1"/>
    <property type="molecule type" value="Genomic_DNA"/>
</dbReference>
<feature type="transmembrane region" description="Helical" evidence="1">
    <location>
        <begin position="6"/>
        <end position="25"/>
    </location>
</feature>
<dbReference type="Proteomes" id="UP000255279">
    <property type="component" value="Unassembled WGS sequence"/>
</dbReference>
<keyword evidence="1" id="KW-0472">Membrane</keyword>
<accession>A0A378R8S0</accession>
<protein>
    <submittedName>
        <fullName evidence="3">Uncharacterized protein</fullName>
    </submittedName>
</protein>
<evidence type="ECO:0000313" key="2">
    <source>
        <dbReference type="EMBL" id="STZ14010.1"/>
    </source>
</evidence>
<keyword evidence="1" id="KW-0812">Transmembrane</keyword>
<evidence type="ECO:0000256" key="1">
    <source>
        <dbReference type="SAM" id="Phobius"/>
    </source>
</evidence>
<evidence type="ECO:0000313" key="4">
    <source>
        <dbReference type="Proteomes" id="UP000255279"/>
    </source>
</evidence>
<sequence>MKILETLFGMTMWTAAVFLTFYCLFSNTP</sequence>
<dbReference type="EMBL" id="UGQE01000004">
    <property type="protein sequence ID" value="STZ14010.1"/>
    <property type="molecule type" value="Genomic_DNA"/>
</dbReference>
<evidence type="ECO:0000313" key="3">
    <source>
        <dbReference type="EMBL" id="STZ14476.1"/>
    </source>
</evidence>
<dbReference type="AlphaFoldDB" id="A0A378R8S0"/>
<reference evidence="3 4" key="1">
    <citation type="submission" date="2018-06" db="EMBL/GenBank/DDBJ databases">
        <authorList>
            <consortium name="Pathogen Informatics"/>
            <person name="Doyle S."/>
        </authorList>
    </citation>
    <scope>NUCLEOTIDE SEQUENCE [LARGE SCALE GENOMIC DNA]</scope>
    <source>
        <strain evidence="3 4">NCTC10293</strain>
    </source>
</reference>
<proteinExistence type="predicted"/>